<feature type="non-terminal residue" evidence="2">
    <location>
        <position position="1"/>
    </location>
</feature>
<comment type="caution">
    <text evidence="2">The sequence shown here is derived from an EMBL/GenBank/DDBJ whole genome shotgun (WGS) entry which is preliminary data.</text>
</comment>
<dbReference type="Pfam" id="PF00087">
    <property type="entry name" value="Toxin_TOLIP"/>
    <property type="match status" value="1"/>
</dbReference>
<protein>
    <recommendedName>
        <fullName evidence="1">Snake toxin/toxin-like domain-containing protein</fullName>
    </recommendedName>
</protein>
<dbReference type="EMBL" id="CAJOBR010002334">
    <property type="protein sequence ID" value="CAF4674460.1"/>
    <property type="molecule type" value="Genomic_DNA"/>
</dbReference>
<dbReference type="InterPro" id="IPR035076">
    <property type="entry name" value="Toxin/TOLIP"/>
</dbReference>
<dbReference type="Proteomes" id="UP000663848">
    <property type="component" value="Unassembled WGS sequence"/>
</dbReference>
<proteinExistence type="predicted"/>
<sequence length="71" mass="7786">SAQLICWRCDPCPEPQNNQSSSVSVVSCTSYQTICVKHTVRILGRAPQISKGCVETSTPSSSKFFGSRCFR</sequence>
<accession>A0A821GXM4</accession>
<organism evidence="2 3">
    <name type="scientific">Rotaria socialis</name>
    <dbReference type="NCBI Taxonomy" id="392032"/>
    <lineage>
        <taxon>Eukaryota</taxon>
        <taxon>Metazoa</taxon>
        <taxon>Spiralia</taxon>
        <taxon>Gnathifera</taxon>
        <taxon>Rotifera</taxon>
        <taxon>Eurotatoria</taxon>
        <taxon>Bdelloidea</taxon>
        <taxon>Philodinida</taxon>
        <taxon>Philodinidae</taxon>
        <taxon>Rotaria</taxon>
    </lineage>
</organism>
<feature type="domain" description="Snake toxin/toxin-like" evidence="1">
    <location>
        <begin position="5"/>
        <end position="65"/>
    </location>
</feature>
<dbReference type="InterPro" id="IPR045860">
    <property type="entry name" value="Snake_toxin-like_sf"/>
</dbReference>
<evidence type="ECO:0000259" key="1">
    <source>
        <dbReference type="Pfam" id="PF00087"/>
    </source>
</evidence>
<gene>
    <name evidence="2" type="ORF">QYT958_LOCUS16251</name>
</gene>
<dbReference type="SUPFAM" id="SSF57302">
    <property type="entry name" value="Snake toxin-like"/>
    <property type="match status" value="1"/>
</dbReference>
<evidence type="ECO:0000313" key="2">
    <source>
        <dbReference type="EMBL" id="CAF4674460.1"/>
    </source>
</evidence>
<name>A0A821GXM4_9BILA</name>
<reference evidence="2" key="1">
    <citation type="submission" date="2021-02" db="EMBL/GenBank/DDBJ databases">
        <authorList>
            <person name="Nowell W R."/>
        </authorList>
    </citation>
    <scope>NUCLEOTIDE SEQUENCE</scope>
</reference>
<evidence type="ECO:0000313" key="3">
    <source>
        <dbReference type="Proteomes" id="UP000663848"/>
    </source>
</evidence>
<dbReference type="AlphaFoldDB" id="A0A821GXM4"/>